<dbReference type="EMBL" id="CAKJTJ010000025">
    <property type="protein sequence ID" value="CAG9622677.1"/>
    <property type="molecule type" value="Genomic_DNA"/>
</dbReference>
<dbReference type="Pfam" id="PF00903">
    <property type="entry name" value="Glyoxalase"/>
    <property type="match status" value="1"/>
</dbReference>
<dbReference type="InterPro" id="IPR029068">
    <property type="entry name" value="Glyas_Bleomycin-R_OHBP_Dase"/>
</dbReference>
<dbReference type="RefSeq" id="WP_230503442.1">
    <property type="nucleotide sequence ID" value="NZ_CAKJTJ010000025.1"/>
</dbReference>
<dbReference type="SUPFAM" id="SSF54593">
    <property type="entry name" value="Glyoxalase/Bleomycin resistance protein/Dihydroxybiphenyl dioxygenase"/>
    <property type="match status" value="1"/>
</dbReference>
<evidence type="ECO:0000259" key="1">
    <source>
        <dbReference type="PROSITE" id="PS51819"/>
    </source>
</evidence>
<sequence>MQILRLEIYVSEFNKTINFYRKTLGLSILSETEEKVSFQVGNSILTFVREEKNHNYYHFAFNIPPNLFRRAKNWMKQRTSLLKEDLADEIDFSHSKAKAFYVEDPAGNIVEFITRNETTESSSDEYFEPKHILEISEIGISTDNIKQYENMLLSMKIPLRHNEKIYYENYLNFFGEYSDGAFIIIGPLGRKWIFSEKVGKHCPVIIETDRGIIKNFS</sequence>
<dbReference type="Gene3D" id="3.10.180.10">
    <property type="entry name" value="2,3-Dihydroxybiphenyl 1,2-Dioxygenase, domain 1"/>
    <property type="match status" value="1"/>
</dbReference>
<dbReference type="InterPro" id="IPR040553">
    <property type="entry name" value="TxDE"/>
</dbReference>
<evidence type="ECO:0000313" key="3">
    <source>
        <dbReference type="Proteomes" id="UP000789833"/>
    </source>
</evidence>
<organism evidence="2 3">
    <name type="scientific">Sutcliffiella rhizosphaerae</name>
    <dbReference type="NCBI Taxonomy" id="2880967"/>
    <lineage>
        <taxon>Bacteria</taxon>
        <taxon>Bacillati</taxon>
        <taxon>Bacillota</taxon>
        <taxon>Bacilli</taxon>
        <taxon>Bacillales</taxon>
        <taxon>Bacillaceae</taxon>
        <taxon>Sutcliffiella</taxon>
    </lineage>
</organism>
<dbReference type="InterPro" id="IPR037523">
    <property type="entry name" value="VOC_core"/>
</dbReference>
<proteinExistence type="predicted"/>
<comment type="caution">
    <text evidence="2">The sequence shown here is derived from an EMBL/GenBank/DDBJ whole genome shotgun (WGS) entry which is preliminary data.</text>
</comment>
<dbReference type="PROSITE" id="PS51819">
    <property type="entry name" value="VOC"/>
    <property type="match status" value="1"/>
</dbReference>
<dbReference type="InterPro" id="IPR004360">
    <property type="entry name" value="Glyas_Fos-R_dOase_dom"/>
</dbReference>
<keyword evidence="3" id="KW-1185">Reference proteome</keyword>
<name>A0ABN8AG14_9BACI</name>
<gene>
    <name evidence="2" type="ORF">BACCIP111883_03468</name>
</gene>
<accession>A0ABN8AG14</accession>
<protein>
    <recommendedName>
        <fullName evidence="1">VOC domain-containing protein</fullName>
    </recommendedName>
</protein>
<feature type="domain" description="VOC" evidence="1">
    <location>
        <begin position="2"/>
        <end position="115"/>
    </location>
</feature>
<dbReference type="Pfam" id="PF18711">
    <property type="entry name" value="TxDE"/>
    <property type="match status" value="1"/>
</dbReference>
<reference evidence="2 3" key="1">
    <citation type="submission" date="2021-10" db="EMBL/GenBank/DDBJ databases">
        <authorList>
            <person name="Criscuolo A."/>
        </authorList>
    </citation>
    <scope>NUCLEOTIDE SEQUENCE [LARGE SCALE GENOMIC DNA]</scope>
    <source>
        <strain evidence="3">CIP 111883</strain>
    </source>
</reference>
<dbReference type="Proteomes" id="UP000789833">
    <property type="component" value="Unassembled WGS sequence"/>
</dbReference>
<evidence type="ECO:0000313" key="2">
    <source>
        <dbReference type="EMBL" id="CAG9622677.1"/>
    </source>
</evidence>